<keyword evidence="3" id="KW-0206">Cytoskeleton</keyword>
<dbReference type="AlphaFoldDB" id="A0A091RH08"/>
<gene>
    <name evidence="6" type="ORF">N332_01664</name>
</gene>
<evidence type="ECO:0000256" key="5">
    <source>
        <dbReference type="ARBA" id="ARBA00035693"/>
    </source>
</evidence>
<name>A0A091RH08_9AVES</name>
<evidence type="ECO:0000256" key="2">
    <source>
        <dbReference type="ARBA" id="ARBA00022490"/>
    </source>
</evidence>
<comment type="subcellular location">
    <subcellularLocation>
        <location evidence="1">Cytoplasm</location>
        <location evidence="1">Cytoskeleton</location>
        <location evidence="1">Microtubule organizing center</location>
        <location evidence="1">Centrosome</location>
    </subcellularLocation>
</comment>
<dbReference type="InterPro" id="IPR029358">
    <property type="entry name" value="CFAP96"/>
</dbReference>
<dbReference type="GO" id="GO:0005881">
    <property type="term" value="C:cytoplasmic microtubule"/>
    <property type="evidence" value="ECO:0007669"/>
    <property type="project" value="TreeGrafter"/>
</dbReference>
<keyword evidence="2" id="KW-0963">Cytoplasm</keyword>
<dbReference type="Pfam" id="PF15239">
    <property type="entry name" value="CFAP96-like"/>
    <property type="match status" value="1"/>
</dbReference>
<evidence type="ECO:0000256" key="1">
    <source>
        <dbReference type="ARBA" id="ARBA00004300"/>
    </source>
</evidence>
<dbReference type="PANTHER" id="PTHR31144">
    <property type="entry name" value="UPF0602 PROTEIN C4ORF47"/>
    <property type="match status" value="1"/>
</dbReference>
<reference evidence="6 7" key="1">
    <citation type="submission" date="2014-04" db="EMBL/GenBank/DDBJ databases">
        <title>Genome evolution of avian class.</title>
        <authorList>
            <person name="Zhang G."/>
            <person name="Li C."/>
        </authorList>
    </citation>
    <scope>NUCLEOTIDE SEQUENCE [LARGE SCALE GENOMIC DNA]</scope>
    <source>
        <strain evidence="6">BGI_N332</strain>
    </source>
</reference>
<dbReference type="EMBL" id="KK818496">
    <property type="protein sequence ID" value="KFQ39168.1"/>
    <property type="molecule type" value="Genomic_DNA"/>
</dbReference>
<dbReference type="GO" id="GO:0005813">
    <property type="term" value="C:centrosome"/>
    <property type="evidence" value="ECO:0007669"/>
    <property type="project" value="UniProtKB-SubCell"/>
</dbReference>
<evidence type="ECO:0000256" key="3">
    <source>
        <dbReference type="ARBA" id="ARBA00023212"/>
    </source>
</evidence>
<organism evidence="6 7">
    <name type="scientific">Mesitornis unicolor</name>
    <name type="common">brown roatelo</name>
    <dbReference type="NCBI Taxonomy" id="54374"/>
    <lineage>
        <taxon>Eukaryota</taxon>
        <taxon>Metazoa</taxon>
        <taxon>Chordata</taxon>
        <taxon>Craniata</taxon>
        <taxon>Vertebrata</taxon>
        <taxon>Euteleostomi</taxon>
        <taxon>Archelosauria</taxon>
        <taxon>Archosauria</taxon>
        <taxon>Dinosauria</taxon>
        <taxon>Saurischia</taxon>
        <taxon>Theropoda</taxon>
        <taxon>Coelurosauria</taxon>
        <taxon>Aves</taxon>
        <taxon>Neognathae</taxon>
        <taxon>Neoaves</taxon>
        <taxon>Columbimorphae</taxon>
        <taxon>Mesitornithiformes</taxon>
        <taxon>Mesitornithidae</taxon>
        <taxon>Mesitornis</taxon>
    </lineage>
</organism>
<proteinExistence type="inferred from homology"/>
<comment type="similarity">
    <text evidence="4">Belongs to the CFAP96 family.</text>
</comment>
<protein>
    <recommendedName>
        <fullName evidence="5">Cilia-and flagella-associated protein 96</fullName>
    </recommendedName>
</protein>
<accession>A0A091RH08</accession>
<evidence type="ECO:0000256" key="4">
    <source>
        <dbReference type="ARBA" id="ARBA00035656"/>
    </source>
</evidence>
<dbReference type="PANTHER" id="PTHR31144:SF1">
    <property type="entry name" value="UPF0602 PROTEIN C4ORF47"/>
    <property type="match status" value="1"/>
</dbReference>
<keyword evidence="7" id="KW-1185">Reference proteome</keyword>
<dbReference type="Proteomes" id="UP000053369">
    <property type="component" value="Unassembled WGS sequence"/>
</dbReference>
<evidence type="ECO:0000313" key="7">
    <source>
        <dbReference type="Proteomes" id="UP000053369"/>
    </source>
</evidence>
<evidence type="ECO:0000313" key="6">
    <source>
        <dbReference type="EMBL" id="KFQ39168.1"/>
    </source>
</evidence>
<sequence>MPAEGKSDMERIGLFSEMSYVTIGDKYVSRYMRPFNEAASKNRQMLSEGTKTLSALQAGCFEPQFVRTFSGEAYSDPVQLRRRYRMAESKKNLGKAFLASNGNKLPCGLGSYFGTIGGPHPYFSAQLKAREKCVPPGKNFYTNPGKKGTGYGYANLTIGEQYPHEPEGYELEKIINKKAQEEHKQLLKGGPFKLNLYPQEYFDMNPFFSDKPLPPVKKLPPVKPIATAFIPSSAKKVRGMKAGTFDPHPSHSADPYAIKKFTEVTTNKERQIFHLHSGPKTRPVKSIIALNVTRSINVKNYRTAQLTYY</sequence>